<proteinExistence type="predicted"/>
<evidence type="ECO:0000313" key="3">
    <source>
        <dbReference type="Proteomes" id="UP000231912"/>
    </source>
</evidence>
<comment type="caution">
    <text evidence="2">The sequence shown here is derived from an EMBL/GenBank/DDBJ whole genome shotgun (WGS) entry which is preliminary data.</text>
</comment>
<dbReference type="Proteomes" id="UP000231912">
    <property type="component" value="Unassembled WGS sequence"/>
</dbReference>
<protein>
    <recommendedName>
        <fullName evidence="1">NAD glycohydrolase translocation F5/8 type C domain-containing protein</fullName>
    </recommendedName>
</protein>
<reference evidence="2 3" key="1">
    <citation type="submission" date="2017-07" db="EMBL/GenBank/DDBJ databases">
        <title>Leptospira spp. isolated from tropical soils.</title>
        <authorList>
            <person name="Thibeaux R."/>
            <person name="Iraola G."/>
            <person name="Ferres I."/>
            <person name="Bierque E."/>
            <person name="Girault D."/>
            <person name="Soupe-Gilbert M.-E."/>
            <person name="Picardeau M."/>
            <person name="Goarant C."/>
        </authorList>
    </citation>
    <scope>NUCLEOTIDE SEQUENCE [LARGE SCALE GENOMIC DNA]</scope>
    <source>
        <strain evidence="2 3">FH2-C-A2</strain>
    </source>
</reference>
<accession>A0A2M9ZC37</accession>
<dbReference type="AlphaFoldDB" id="A0A2M9ZC37"/>
<dbReference type="Pfam" id="PF25302">
    <property type="entry name" value="NADase_transloc"/>
    <property type="match status" value="1"/>
</dbReference>
<feature type="domain" description="NAD glycohydrolase translocation F5/8 type C" evidence="1">
    <location>
        <begin position="29"/>
        <end position="168"/>
    </location>
</feature>
<dbReference type="EMBL" id="NPDT01000003">
    <property type="protein sequence ID" value="PJZ65949.1"/>
    <property type="molecule type" value="Genomic_DNA"/>
</dbReference>
<dbReference type="NCBIfam" id="NF047619">
    <property type="entry name" value="NADase_discoid"/>
    <property type="match status" value="1"/>
</dbReference>
<evidence type="ECO:0000313" key="2">
    <source>
        <dbReference type="EMBL" id="PJZ65949.1"/>
    </source>
</evidence>
<sequence>MIRLRFYSIWLIFGIFSFFYQCRDPEPVIESIGASSTLLKNGKDSEYNISNLVDGSYKSWCEGVRGQGIGEKIRLELKESTTIRKIYFVNGFGNPRYFWTNNRVANVRAIFPNAKQEETFTLYDHFKTQEIVLKNPTKDKSIELEILSVSEEPLGGKYPEDTCISEIGLQPLNVTVPALQNVITDFKMVTFVDRTRGAHRYTVFGDGRVAGDYCAGCQVSEGFSGTWTAQNGRIEMLYGIDTHVTGCDSMGEQECIRKEVSIKENFPSFNPLEIKNEAGETFEVEEWR</sequence>
<organism evidence="2 3">
    <name type="scientific">Leptospira wolffii</name>
    <dbReference type="NCBI Taxonomy" id="409998"/>
    <lineage>
        <taxon>Bacteria</taxon>
        <taxon>Pseudomonadati</taxon>
        <taxon>Spirochaetota</taxon>
        <taxon>Spirochaetia</taxon>
        <taxon>Leptospirales</taxon>
        <taxon>Leptospiraceae</taxon>
        <taxon>Leptospira</taxon>
    </lineage>
</organism>
<dbReference type="InterPro" id="IPR057561">
    <property type="entry name" value="NADase_transloc"/>
</dbReference>
<name>A0A2M9ZC37_9LEPT</name>
<evidence type="ECO:0000259" key="1">
    <source>
        <dbReference type="Pfam" id="PF25302"/>
    </source>
</evidence>
<dbReference type="RefSeq" id="WP_100758840.1">
    <property type="nucleotide sequence ID" value="NZ_NPDT01000003.1"/>
</dbReference>
<gene>
    <name evidence="2" type="ORF">CH371_10485</name>
</gene>